<dbReference type="Pfam" id="PF01381">
    <property type="entry name" value="HTH_3"/>
    <property type="match status" value="1"/>
</dbReference>
<gene>
    <name evidence="2" type="ORF">ACFQ21_22750</name>
</gene>
<feature type="domain" description="HTH cro/C1-type" evidence="1">
    <location>
        <begin position="17"/>
        <end position="71"/>
    </location>
</feature>
<proteinExistence type="predicted"/>
<evidence type="ECO:0000313" key="2">
    <source>
        <dbReference type="EMBL" id="MFD1002163.1"/>
    </source>
</evidence>
<evidence type="ECO:0000259" key="1">
    <source>
        <dbReference type="PROSITE" id="PS50943"/>
    </source>
</evidence>
<comment type="caution">
    <text evidence="2">The sequence shown here is derived from an EMBL/GenBank/DDBJ whole genome shotgun (WGS) entry which is preliminary data.</text>
</comment>
<organism evidence="2 3">
    <name type="scientific">Ohtaekwangia kribbensis</name>
    <dbReference type="NCBI Taxonomy" id="688913"/>
    <lineage>
        <taxon>Bacteria</taxon>
        <taxon>Pseudomonadati</taxon>
        <taxon>Bacteroidota</taxon>
        <taxon>Cytophagia</taxon>
        <taxon>Cytophagales</taxon>
        <taxon>Fulvivirgaceae</taxon>
        <taxon>Ohtaekwangia</taxon>
    </lineage>
</organism>
<name>A0ABW3KA04_9BACT</name>
<dbReference type="Proteomes" id="UP001597112">
    <property type="component" value="Unassembled WGS sequence"/>
</dbReference>
<dbReference type="EMBL" id="JBHTKA010000008">
    <property type="protein sequence ID" value="MFD1002163.1"/>
    <property type="molecule type" value="Genomic_DNA"/>
</dbReference>
<dbReference type="PROSITE" id="PS50943">
    <property type="entry name" value="HTH_CROC1"/>
    <property type="match status" value="1"/>
</dbReference>
<dbReference type="CDD" id="cd00093">
    <property type="entry name" value="HTH_XRE"/>
    <property type="match status" value="1"/>
</dbReference>
<keyword evidence="3" id="KW-1185">Reference proteome</keyword>
<dbReference type="InterPro" id="IPR010982">
    <property type="entry name" value="Lambda_DNA-bd_dom_sf"/>
</dbReference>
<dbReference type="RefSeq" id="WP_377583004.1">
    <property type="nucleotide sequence ID" value="NZ_JBHTKA010000008.1"/>
</dbReference>
<sequence length="74" mass="8696">MMAKRKTKSTKPILNRIKEVLEEQGKTQTWLAEKLDKDFVTVTRYVNNHRQPSIETIFEIAKILKVNPRDLINS</sequence>
<evidence type="ECO:0000313" key="3">
    <source>
        <dbReference type="Proteomes" id="UP001597112"/>
    </source>
</evidence>
<reference evidence="3" key="1">
    <citation type="journal article" date="2019" name="Int. J. Syst. Evol. Microbiol.">
        <title>The Global Catalogue of Microorganisms (GCM) 10K type strain sequencing project: providing services to taxonomists for standard genome sequencing and annotation.</title>
        <authorList>
            <consortium name="The Broad Institute Genomics Platform"/>
            <consortium name="The Broad Institute Genome Sequencing Center for Infectious Disease"/>
            <person name="Wu L."/>
            <person name="Ma J."/>
        </authorList>
    </citation>
    <scope>NUCLEOTIDE SEQUENCE [LARGE SCALE GENOMIC DNA]</scope>
    <source>
        <strain evidence="3">CCUG 58938</strain>
    </source>
</reference>
<dbReference type="SUPFAM" id="SSF47413">
    <property type="entry name" value="lambda repressor-like DNA-binding domains"/>
    <property type="match status" value="1"/>
</dbReference>
<dbReference type="InterPro" id="IPR001387">
    <property type="entry name" value="Cro/C1-type_HTH"/>
</dbReference>
<dbReference type="Gene3D" id="1.10.260.40">
    <property type="entry name" value="lambda repressor-like DNA-binding domains"/>
    <property type="match status" value="1"/>
</dbReference>
<dbReference type="SMART" id="SM00530">
    <property type="entry name" value="HTH_XRE"/>
    <property type="match status" value="1"/>
</dbReference>
<accession>A0ABW3KA04</accession>
<protein>
    <submittedName>
        <fullName evidence="2">Helix-turn-helix domain-containing protein</fullName>
    </submittedName>
</protein>